<keyword evidence="1" id="KW-1133">Transmembrane helix</keyword>
<sequence length="125" mass="14130">MTTSCEQAFFRSHLNLWYILGKNFESRTIDLTQGLKGAVASMRTEKVCGYNRIINLSYSPLTLVVVVVAVVIVVVVVVNTSMVTRPKCFVDNTKAVKCQKISHLVVTFICYDNFCQRSHMARLIH</sequence>
<feature type="transmembrane region" description="Helical" evidence="1">
    <location>
        <begin position="58"/>
        <end position="78"/>
    </location>
</feature>
<dbReference type="EnsemblMetazoa" id="GAUT027315-RA">
    <property type="protein sequence ID" value="GAUT027315-PA"/>
    <property type="gene ID" value="GAUT027315"/>
</dbReference>
<keyword evidence="1" id="KW-0812">Transmembrane</keyword>
<evidence type="ECO:0000313" key="3">
    <source>
        <dbReference type="Proteomes" id="UP000078200"/>
    </source>
</evidence>
<organism evidence="2 3">
    <name type="scientific">Glossina austeni</name>
    <name type="common">Savannah tsetse fly</name>
    <dbReference type="NCBI Taxonomy" id="7395"/>
    <lineage>
        <taxon>Eukaryota</taxon>
        <taxon>Metazoa</taxon>
        <taxon>Ecdysozoa</taxon>
        <taxon>Arthropoda</taxon>
        <taxon>Hexapoda</taxon>
        <taxon>Insecta</taxon>
        <taxon>Pterygota</taxon>
        <taxon>Neoptera</taxon>
        <taxon>Endopterygota</taxon>
        <taxon>Diptera</taxon>
        <taxon>Brachycera</taxon>
        <taxon>Muscomorpha</taxon>
        <taxon>Hippoboscoidea</taxon>
        <taxon>Glossinidae</taxon>
        <taxon>Glossina</taxon>
    </lineage>
</organism>
<keyword evidence="1" id="KW-0472">Membrane</keyword>
<dbReference type="Proteomes" id="UP000078200">
    <property type="component" value="Unassembled WGS sequence"/>
</dbReference>
<accession>A0A1A9V693</accession>
<protein>
    <submittedName>
        <fullName evidence="2">Uncharacterized protein</fullName>
    </submittedName>
</protein>
<evidence type="ECO:0000313" key="2">
    <source>
        <dbReference type="EnsemblMetazoa" id="GAUT027315-PA"/>
    </source>
</evidence>
<keyword evidence="3" id="KW-1185">Reference proteome</keyword>
<dbReference type="VEuPathDB" id="VectorBase:GAUT027315"/>
<reference evidence="2" key="1">
    <citation type="submission" date="2020-05" db="UniProtKB">
        <authorList>
            <consortium name="EnsemblMetazoa"/>
        </authorList>
    </citation>
    <scope>IDENTIFICATION</scope>
    <source>
        <strain evidence="2">TTRI</strain>
    </source>
</reference>
<dbReference type="AlphaFoldDB" id="A0A1A9V693"/>
<evidence type="ECO:0000256" key="1">
    <source>
        <dbReference type="SAM" id="Phobius"/>
    </source>
</evidence>
<name>A0A1A9V693_GLOAU</name>
<proteinExistence type="predicted"/>